<dbReference type="Pfam" id="PF01370">
    <property type="entry name" value="Epimerase"/>
    <property type="match status" value="1"/>
</dbReference>
<dbReference type="AlphaFoldDB" id="A0A5M6D4F0"/>
<proteinExistence type="predicted"/>
<comment type="caution">
    <text evidence="3">The sequence shown here is derived from an EMBL/GenBank/DDBJ whole genome shotgun (WGS) entry which is preliminary data.</text>
</comment>
<dbReference type="SUPFAM" id="SSF51735">
    <property type="entry name" value="NAD(P)-binding Rossmann-fold domains"/>
    <property type="match status" value="1"/>
</dbReference>
<dbReference type="GO" id="GO:0004029">
    <property type="term" value="F:aldehyde dehydrogenase (NAD+) activity"/>
    <property type="evidence" value="ECO:0007669"/>
    <property type="project" value="TreeGrafter"/>
</dbReference>
<organism evidence="3 4">
    <name type="scientific">Roseiconus nitratireducens</name>
    <dbReference type="NCBI Taxonomy" id="2605748"/>
    <lineage>
        <taxon>Bacteria</taxon>
        <taxon>Pseudomonadati</taxon>
        <taxon>Planctomycetota</taxon>
        <taxon>Planctomycetia</taxon>
        <taxon>Pirellulales</taxon>
        <taxon>Pirellulaceae</taxon>
        <taxon>Roseiconus</taxon>
    </lineage>
</organism>
<accession>A0A5M6D4F0</accession>
<protein>
    <submittedName>
        <fullName evidence="3">NAD-dependent epimerase/dehydratase family protein</fullName>
    </submittedName>
</protein>
<reference evidence="3 4" key="1">
    <citation type="submission" date="2019-08" db="EMBL/GenBank/DDBJ databases">
        <authorList>
            <person name="Dhanesh K."/>
            <person name="Kumar G."/>
            <person name="Sasikala C."/>
            <person name="Venkata Ramana C."/>
        </authorList>
    </citation>
    <scope>NUCLEOTIDE SEQUENCE [LARGE SCALE GENOMIC DNA]</scope>
    <source>
        <strain evidence="3 4">JC645</strain>
    </source>
</reference>
<evidence type="ECO:0000256" key="1">
    <source>
        <dbReference type="SAM" id="MobiDB-lite"/>
    </source>
</evidence>
<dbReference type="PANTHER" id="PTHR48079:SF6">
    <property type="entry name" value="NAD(P)-BINDING DOMAIN-CONTAINING PROTEIN-RELATED"/>
    <property type="match status" value="1"/>
</dbReference>
<dbReference type="Gene3D" id="3.40.50.720">
    <property type="entry name" value="NAD(P)-binding Rossmann-like Domain"/>
    <property type="match status" value="2"/>
</dbReference>
<dbReference type="InterPro" id="IPR036291">
    <property type="entry name" value="NAD(P)-bd_dom_sf"/>
</dbReference>
<dbReference type="PANTHER" id="PTHR48079">
    <property type="entry name" value="PROTEIN YEEZ"/>
    <property type="match status" value="1"/>
</dbReference>
<dbReference type="InterPro" id="IPR001509">
    <property type="entry name" value="Epimerase_deHydtase"/>
</dbReference>
<feature type="region of interest" description="Disordered" evidence="1">
    <location>
        <begin position="52"/>
        <end position="103"/>
    </location>
</feature>
<evidence type="ECO:0000313" key="4">
    <source>
        <dbReference type="Proteomes" id="UP000324479"/>
    </source>
</evidence>
<dbReference type="Proteomes" id="UP000324479">
    <property type="component" value="Unassembled WGS sequence"/>
</dbReference>
<dbReference type="GO" id="GO:0005737">
    <property type="term" value="C:cytoplasm"/>
    <property type="evidence" value="ECO:0007669"/>
    <property type="project" value="TreeGrafter"/>
</dbReference>
<name>A0A5M6D4F0_9BACT</name>
<dbReference type="InterPro" id="IPR051783">
    <property type="entry name" value="NAD(P)-dependent_oxidoreduct"/>
</dbReference>
<gene>
    <name evidence="3" type="ORF">FYK55_22410</name>
</gene>
<evidence type="ECO:0000259" key="2">
    <source>
        <dbReference type="Pfam" id="PF01370"/>
    </source>
</evidence>
<dbReference type="RefSeq" id="WP_150078858.1">
    <property type="nucleotide sequence ID" value="NZ_VWOX01000015.1"/>
</dbReference>
<feature type="domain" description="NAD-dependent epimerase/dehydratase" evidence="2">
    <location>
        <begin position="3"/>
        <end position="279"/>
    </location>
</feature>
<dbReference type="EMBL" id="VWOX01000015">
    <property type="protein sequence ID" value="KAA5540065.1"/>
    <property type="molecule type" value="Genomic_DNA"/>
</dbReference>
<sequence length="386" mass="41634">MRVLVTGGTGLLGNNIIRQLLADGDQVVALVRGEPEPEVFADLDVELLRAELAPTPPGNPESTQKPGDADAADVSEQGKPAFRDQTNPPIAGNPGTGNRVDGDSDVDVLEAAIAGCDAVIHAAAMIHLGWKHLEESMWINREGTRRIAQACLRHRSKLVHVGTVNTLAVGSRRTVADETTPLEHAGGQIPCSYVQSKRASVEVVLEAVSQGLNAVIVHPGFMLGPFDWKPSSGRMMLELSRGWKPVSPSGGCSLCDVRDVAAATIAAMRTDVDSGRQYILAGHNLTYQQLWTEMARRVGRRPPIRAAGPGMQYLAGLAGDGWTWLTGSEKDVNSAGVAMSAQYHWYDSKRAMQEIGYQIRSAETTLDDAGQWIRERFVLPEDGSDR</sequence>
<evidence type="ECO:0000313" key="3">
    <source>
        <dbReference type="EMBL" id="KAA5540065.1"/>
    </source>
</evidence>
<keyword evidence="4" id="KW-1185">Reference proteome</keyword>